<proteinExistence type="predicted"/>
<dbReference type="Proteomes" id="UP001463665">
    <property type="component" value="Chromosome"/>
</dbReference>
<dbReference type="EMBL" id="CP154834">
    <property type="protein sequence ID" value="XAO73724.1"/>
    <property type="molecule type" value="Genomic_DNA"/>
</dbReference>
<feature type="transmembrane region" description="Helical" evidence="1">
    <location>
        <begin position="82"/>
        <end position="103"/>
    </location>
</feature>
<evidence type="ECO:0000313" key="2">
    <source>
        <dbReference type="EMBL" id="XAO73724.1"/>
    </source>
</evidence>
<dbReference type="AlphaFoldDB" id="A0AAU6WMD2"/>
<evidence type="ECO:0000313" key="3">
    <source>
        <dbReference type="Proteomes" id="UP001463665"/>
    </source>
</evidence>
<reference evidence="2 3" key="1">
    <citation type="submission" date="2024-04" db="EMBL/GenBank/DDBJ databases">
        <title>Genome sequencing and assembly of rice foliar adapted Chryseobacterium endophyticum OsEnb-ALM-A6.</title>
        <authorList>
            <person name="Kumar S."/>
            <person name="Javed M."/>
            <person name="Chouhan V."/>
            <person name="Charishma K."/>
            <person name="Patel A."/>
            <person name="Kumar M."/>
            <person name="Sahu K.P."/>
            <person name="Kumar A."/>
        </authorList>
    </citation>
    <scope>NUCLEOTIDE SEQUENCE [LARGE SCALE GENOMIC DNA]</scope>
    <source>
        <strain evidence="2 3">OsEnb-ALM-A6</strain>
    </source>
</reference>
<keyword evidence="1" id="KW-0472">Membrane</keyword>
<dbReference type="Pfam" id="PF07274">
    <property type="entry name" value="DUF1440"/>
    <property type="match status" value="1"/>
</dbReference>
<dbReference type="InterPro" id="IPR009898">
    <property type="entry name" value="DUF1440"/>
</dbReference>
<sequence>MNTFTQNILKGIAVGLIASFIKSLAEPPLQKLGEKMFPPEPYKLSLRGADVTGHPQNMPPAVLARQIYYDTTRKELSEEDTLMVMNIIHYALGTVIGVTYVVLANRNRRFQTGEGIAAGVAVWAFTHGSTVPMLGLQAKVNEMPASWWVWEFGSHVVFGMAMEQSRKVLNAVF</sequence>
<gene>
    <name evidence="2" type="ORF">AAFP95_18705</name>
</gene>
<keyword evidence="3" id="KW-1185">Reference proteome</keyword>
<organism evidence="2 3">
    <name type="scientific">Chryseobacterium endophyticum</name>
    <dbReference type="NCBI Taxonomy" id="1854762"/>
    <lineage>
        <taxon>Bacteria</taxon>
        <taxon>Pseudomonadati</taxon>
        <taxon>Bacteroidota</taxon>
        <taxon>Flavobacteriia</taxon>
        <taxon>Flavobacteriales</taxon>
        <taxon>Weeksellaceae</taxon>
        <taxon>Chryseobacterium group</taxon>
        <taxon>Chryseobacterium</taxon>
    </lineage>
</organism>
<keyword evidence="1" id="KW-1133">Transmembrane helix</keyword>
<protein>
    <submittedName>
        <fullName evidence="2">DUF1440 domain-containing protein</fullName>
    </submittedName>
</protein>
<keyword evidence="1" id="KW-0812">Transmembrane</keyword>
<name>A0AAU6WMD2_9FLAO</name>
<accession>A0AAU6WMD2</accession>
<dbReference type="RefSeq" id="WP_294241098.1">
    <property type="nucleotide sequence ID" value="NZ_CP154834.1"/>
</dbReference>
<evidence type="ECO:0000256" key="1">
    <source>
        <dbReference type="SAM" id="Phobius"/>
    </source>
</evidence>